<name>A0A1L5C042_9CAUD</name>
<dbReference type="EMBL" id="KX660669">
    <property type="protein sequence ID" value="APL99472.1"/>
    <property type="molecule type" value="Genomic_DNA"/>
</dbReference>
<evidence type="ECO:0000313" key="1">
    <source>
        <dbReference type="EMBL" id="APL99472.1"/>
    </source>
</evidence>
<accession>A0A1L5C042</accession>
<proteinExistence type="predicted"/>
<keyword evidence="2" id="KW-1185">Reference proteome</keyword>
<reference evidence="2" key="1">
    <citation type="journal article" date="2017" name="Genes (Basel)">
        <title>Genome Analysis of a Novel Broad Host Range Proteobacteria Phage Isolated from a Bioreactor Treating Industrial Wastewater.</title>
        <authorList>
            <person name="de Leeuw M."/>
            <person name="Baron M."/>
            <person name="Brenner A."/>
            <person name="Kushmaro A."/>
        </authorList>
    </citation>
    <scope>NUCLEOTIDE SEQUENCE [LARGE SCALE GENOMIC DNA]</scope>
</reference>
<sequence>MRSSLIIAKQQGAVGVRDESQGPLYPCIIIGVGTSPTQWAVMLGAVVSYAVPTYAEAERVAVKAKSIVDKEGFKQAQRYLQGLAL</sequence>
<dbReference type="Proteomes" id="UP000225023">
    <property type="component" value="Segment"/>
</dbReference>
<organism evidence="1 2">
    <name type="scientific">Aquamicrobium phage P14</name>
    <dbReference type="NCBI Taxonomy" id="1927013"/>
    <lineage>
        <taxon>Viruses</taxon>
        <taxon>Duplodnaviria</taxon>
        <taxon>Heunggongvirae</taxon>
        <taxon>Uroviricota</taxon>
        <taxon>Caudoviricetes</taxon>
        <taxon>Autographivirales</taxon>
        <taxon>Autonotataviridae</taxon>
        <taxon>Aqualcavirus</taxon>
        <taxon>Aqualcavirus P14</taxon>
    </lineage>
</organism>
<gene>
    <name evidence="1" type="ORF">BB738_0140</name>
</gene>
<evidence type="ECO:0000313" key="2">
    <source>
        <dbReference type="Proteomes" id="UP000225023"/>
    </source>
</evidence>
<protein>
    <submittedName>
        <fullName evidence="1">Uncharacterized protein</fullName>
    </submittedName>
</protein>